<evidence type="ECO:0000259" key="4">
    <source>
        <dbReference type="Pfam" id="PF00294"/>
    </source>
</evidence>
<organism evidence="5 6">
    <name type="scientific">Nitrososphaera gargensis (strain Ga9.2)</name>
    <dbReference type="NCBI Taxonomy" id="1237085"/>
    <lineage>
        <taxon>Archaea</taxon>
        <taxon>Nitrososphaerota</taxon>
        <taxon>Nitrososphaeria</taxon>
        <taxon>Nitrososphaerales</taxon>
        <taxon>Nitrososphaeraceae</taxon>
        <taxon>Nitrososphaera</taxon>
    </lineage>
</organism>
<dbReference type="GO" id="GO:0006796">
    <property type="term" value="P:phosphate-containing compound metabolic process"/>
    <property type="evidence" value="ECO:0007669"/>
    <property type="project" value="UniProtKB-ARBA"/>
</dbReference>
<dbReference type="InterPro" id="IPR029056">
    <property type="entry name" value="Ribokinase-like"/>
</dbReference>
<dbReference type="Proteomes" id="UP000008037">
    <property type="component" value="Chromosome"/>
</dbReference>
<evidence type="ECO:0000256" key="2">
    <source>
        <dbReference type="ARBA" id="ARBA00022679"/>
    </source>
</evidence>
<dbReference type="InterPro" id="IPR011611">
    <property type="entry name" value="PfkB_dom"/>
</dbReference>
<protein>
    <submittedName>
        <fullName evidence="5">Putative ribokinase</fullName>
    </submittedName>
</protein>
<name>K0IHU5_NITGG</name>
<dbReference type="Pfam" id="PF00294">
    <property type="entry name" value="PfkB"/>
    <property type="match status" value="1"/>
</dbReference>
<comment type="similarity">
    <text evidence="1">Belongs to the carbohydrate kinase PfkB family.</text>
</comment>
<dbReference type="BioCyc" id="CNIT1237085:G1324-2593-MONOMER"/>
<dbReference type="EMBL" id="CP002408">
    <property type="protein sequence ID" value="AFU59515.1"/>
    <property type="molecule type" value="Genomic_DNA"/>
</dbReference>
<evidence type="ECO:0000313" key="6">
    <source>
        <dbReference type="Proteomes" id="UP000008037"/>
    </source>
</evidence>
<dbReference type="PRINTS" id="PR00990">
    <property type="entry name" value="RIBOKINASE"/>
</dbReference>
<dbReference type="InterPro" id="IPR002139">
    <property type="entry name" value="Ribo/fructo_kinase"/>
</dbReference>
<keyword evidence="2" id="KW-0808">Transferase</keyword>
<reference evidence="5 6" key="1">
    <citation type="journal article" date="2012" name="Environ. Microbiol.">
        <title>The genome of the ammonia-oxidizing Candidatus Nitrososphaera gargensis: insights into metabolic versatility and environmental adaptations.</title>
        <authorList>
            <person name="Spang A."/>
            <person name="Poehlein A."/>
            <person name="Offre P."/>
            <person name="Zumbragel S."/>
            <person name="Haider S."/>
            <person name="Rychlik N."/>
            <person name="Nowka B."/>
            <person name="Schmeisser C."/>
            <person name="Lebedeva E.V."/>
            <person name="Rattei T."/>
            <person name="Bohm C."/>
            <person name="Schmid M."/>
            <person name="Galushko A."/>
            <person name="Hatzenpichler R."/>
            <person name="Weinmaier T."/>
            <person name="Daniel R."/>
            <person name="Schleper C."/>
            <person name="Spieck E."/>
            <person name="Streit W."/>
            <person name="Wagner M."/>
        </authorList>
    </citation>
    <scope>NUCLEOTIDE SEQUENCE [LARGE SCALE GENOMIC DNA]</scope>
    <source>
        <strain evidence="6">Ga9.2</strain>
    </source>
</reference>
<evidence type="ECO:0000256" key="1">
    <source>
        <dbReference type="ARBA" id="ARBA00010688"/>
    </source>
</evidence>
<dbReference type="PANTHER" id="PTHR10584:SF166">
    <property type="entry name" value="RIBOKINASE"/>
    <property type="match status" value="1"/>
</dbReference>
<dbReference type="PANTHER" id="PTHR10584">
    <property type="entry name" value="SUGAR KINASE"/>
    <property type="match status" value="1"/>
</dbReference>
<gene>
    <name evidence="5" type="ordered locus">Ngar_c25930</name>
</gene>
<dbReference type="KEGG" id="nga:Ngar_c25930"/>
<dbReference type="FunCoup" id="K0IHU5">
    <property type="interactions" value="165"/>
</dbReference>
<sequence length="329" mass="35687">MLVCGAINWDTIVFVDELPKAGQEIHAREIISVPGGKGANTAVAAARILGAYQVQILGMLGLDDLAERHNAILKREGIDTSCLLRHKEAGSGQAYVIVDKKGENMILTYKAANQMIAPDVINNRMMQDAIKQVSTIVIIDPPLDVASALLEQGRQNDNKTLIWSPSLLTSHGLSALYEHMKLIDWITLNEQEARALTGSSTTAIDGMRACVMLSKKLGGGKRVVVTLGRKGCILCWNEKKALIPSLDLAQFGLKPVSSVGAGDTLLGALSAFKIKGFDDIESLFMANVAAALKTTKQETRGSPNYDEIKNMMDDKRVRTLFSQIVIEVQ</sequence>
<dbReference type="GO" id="GO:0005829">
    <property type="term" value="C:cytosol"/>
    <property type="evidence" value="ECO:0007669"/>
    <property type="project" value="TreeGrafter"/>
</dbReference>
<proteinExistence type="inferred from homology"/>
<keyword evidence="6" id="KW-1185">Reference proteome</keyword>
<dbReference type="STRING" id="1237085.Ngar_c25930"/>
<evidence type="ECO:0000256" key="3">
    <source>
        <dbReference type="ARBA" id="ARBA00022777"/>
    </source>
</evidence>
<dbReference type="HOGENOM" id="CLU_027634_2_0_2"/>
<evidence type="ECO:0000313" key="5">
    <source>
        <dbReference type="EMBL" id="AFU59515.1"/>
    </source>
</evidence>
<feature type="domain" description="Carbohydrate kinase PfkB" evidence="4">
    <location>
        <begin position="3"/>
        <end position="301"/>
    </location>
</feature>
<dbReference type="SUPFAM" id="SSF53613">
    <property type="entry name" value="Ribokinase-like"/>
    <property type="match status" value="1"/>
</dbReference>
<dbReference type="Gene3D" id="3.40.1190.20">
    <property type="match status" value="1"/>
</dbReference>
<dbReference type="GO" id="GO:0016301">
    <property type="term" value="F:kinase activity"/>
    <property type="evidence" value="ECO:0007669"/>
    <property type="project" value="UniProtKB-KW"/>
</dbReference>
<dbReference type="AlphaFoldDB" id="K0IHU5"/>
<accession>K0IHU5</accession>
<keyword evidence="3 5" id="KW-0418">Kinase</keyword>
<dbReference type="InParanoid" id="K0IHU5"/>
<dbReference type="PATRIC" id="fig|1237085.11.peg.2565"/>